<dbReference type="InterPro" id="IPR019965">
    <property type="entry name" value="PPOX_F420-dep_Rv2061_put"/>
</dbReference>
<dbReference type="InterPro" id="IPR012349">
    <property type="entry name" value="Split_barrel_FMN-bd"/>
</dbReference>
<dbReference type="NCBIfam" id="TIGR03666">
    <property type="entry name" value="Rv2061_F420"/>
    <property type="match status" value="1"/>
</dbReference>
<proteinExistence type="predicted"/>
<reference evidence="4" key="1">
    <citation type="submission" date="2015-10" db="EMBL/GenBank/DDBJ databases">
        <title>Niche specialization of a soil ammonia-oxidizing archaeon, Candidatus Nitrosocosmicus oleophilus.</title>
        <authorList>
            <person name="Jung M.-Y."/>
            <person name="Rhee S.-K."/>
        </authorList>
    </citation>
    <scope>NUCLEOTIDE SEQUENCE [LARGE SCALE GENOMIC DNA]</scope>
    <source>
        <strain evidence="4">MY3</strain>
    </source>
</reference>
<dbReference type="KEGG" id="taa:NMY3_01292"/>
<dbReference type="EMBL" id="CP012850">
    <property type="protein sequence ID" value="ALI35496.1"/>
    <property type="molecule type" value="Genomic_DNA"/>
</dbReference>
<dbReference type="RefSeq" id="WP_196817948.1">
    <property type="nucleotide sequence ID" value="NZ_CP012850.1"/>
</dbReference>
<evidence type="ECO:0000313" key="4">
    <source>
        <dbReference type="Proteomes" id="UP000058925"/>
    </source>
</evidence>
<dbReference type="InterPro" id="IPR052019">
    <property type="entry name" value="F420H2_bilvrd_red/Heme_oxyg"/>
</dbReference>
<evidence type="ECO:0000313" key="3">
    <source>
        <dbReference type="EMBL" id="ALI35496.1"/>
    </source>
</evidence>
<dbReference type="GO" id="GO:0016627">
    <property type="term" value="F:oxidoreductase activity, acting on the CH-CH group of donors"/>
    <property type="evidence" value="ECO:0007669"/>
    <property type="project" value="TreeGrafter"/>
</dbReference>
<dbReference type="Proteomes" id="UP000058925">
    <property type="component" value="Chromosome"/>
</dbReference>
<keyword evidence="1" id="KW-0560">Oxidoreductase</keyword>
<dbReference type="GO" id="GO:0070967">
    <property type="term" value="F:coenzyme F420 binding"/>
    <property type="evidence" value="ECO:0007669"/>
    <property type="project" value="TreeGrafter"/>
</dbReference>
<dbReference type="Gene3D" id="2.30.110.10">
    <property type="entry name" value="Electron Transport, Fmn-binding Protein, Chain A"/>
    <property type="match status" value="1"/>
</dbReference>
<protein>
    <recommendedName>
        <fullName evidence="2">Pyridoxamine 5'-phosphate oxidase N-terminal domain-containing protein</fullName>
    </recommendedName>
</protein>
<dbReference type="Pfam" id="PF01243">
    <property type="entry name" value="PNPOx_N"/>
    <property type="match status" value="1"/>
</dbReference>
<dbReference type="PANTHER" id="PTHR35176">
    <property type="entry name" value="HEME OXYGENASE HI_0854-RELATED"/>
    <property type="match status" value="1"/>
</dbReference>
<dbReference type="PANTHER" id="PTHR35176:SF11">
    <property type="entry name" value="PYRIDOXAMINE 5'-PHOSPHATE OXIDASE FAMILY PROTEIN"/>
    <property type="match status" value="1"/>
</dbReference>
<evidence type="ECO:0000256" key="1">
    <source>
        <dbReference type="ARBA" id="ARBA00023002"/>
    </source>
</evidence>
<dbReference type="GeneID" id="60421364"/>
<feature type="domain" description="Pyridoxamine 5'-phosphate oxidase N-terminal" evidence="2">
    <location>
        <begin position="7"/>
        <end position="121"/>
    </location>
</feature>
<keyword evidence="4" id="KW-1185">Reference proteome</keyword>
<organism evidence="3 4">
    <name type="scientific">Candidatus Nitrosocosmicus oleophilus</name>
    <dbReference type="NCBI Taxonomy" id="1353260"/>
    <lineage>
        <taxon>Archaea</taxon>
        <taxon>Nitrososphaerota</taxon>
        <taxon>Nitrososphaeria</taxon>
        <taxon>Nitrososphaerales</taxon>
        <taxon>Nitrososphaeraceae</taxon>
        <taxon>Candidatus Nitrosocosmicus</taxon>
    </lineage>
</organism>
<sequence>MPANTQQFENESYLNLETYRKNNQPIVTPVWFILNDNDIFIVTKEKTGKVKRLKNNNIVRVAPCNYRGVSKGTWVTGTAHFVGAQEKSNILEMRDKKYGIKAKMASLLSIHKGNYVVIAVQV</sequence>
<dbReference type="OrthoDB" id="6613at2157"/>
<gene>
    <name evidence="3" type="ORF">NMY3_01292</name>
</gene>
<accession>A0A654LYI6</accession>
<dbReference type="AlphaFoldDB" id="A0A654LYI6"/>
<dbReference type="GO" id="GO:0005829">
    <property type="term" value="C:cytosol"/>
    <property type="evidence" value="ECO:0007669"/>
    <property type="project" value="TreeGrafter"/>
</dbReference>
<dbReference type="SUPFAM" id="SSF50475">
    <property type="entry name" value="FMN-binding split barrel"/>
    <property type="match status" value="1"/>
</dbReference>
<name>A0A654LYI6_9ARCH</name>
<dbReference type="InterPro" id="IPR011576">
    <property type="entry name" value="Pyridox_Oxase_N"/>
</dbReference>
<evidence type="ECO:0000259" key="2">
    <source>
        <dbReference type="Pfam" id="PF01243"/>
    </source>
</evidence>